<protein>
    <submittedName>
        <fullName evidence="2">Uncharacterized protein</fullName>
    </submittedName>
</protein>
<dbReference type="AlphaFoldDB" id="A0A8J5BT64"/>
<feature type="compositionally biased region" description="Polar residues" evidence="1">
    <location>
        <begin position="1"/>
        <end position="16"/>
    </location>
</feature>
<evidence type="ECO:0000256" key="1">
    <source>
        <dbReference type="SAM" id="MobiDB-lite"/>
    </source>
</evidence>
<feature type="region of interest" description="Disordered" evidence="1">
    <location>
        <begin position="1"/>
        <end position="20"/>
    </location>
</feature>
<dbReference type="Proteomes" id="UP000770661">
    <property type="component" value="Unassembled WGS sequence"/>
</dbReference>
<name>A0A8J5BT64_CHIOP</name>
<comment type="caution">
    <text evidence="2">The sequence shown here is derived from an EMBL/GenBank/DDBJ whole genome shotgun (WGS) entry which is preliminary data.</text>
</comment>
<keyword evidence="3" id="KW-1185">Reference proteome</keyword>
<gene>
    <name evidence="2" type="ORF">GWK47_024571</name>
</gene>
<evidence type="ECO:0000313" key="3">
    <source>
        <dbReference type="Proteomes" id="UP000770661"/>
    </source>
</evidence>
<reference evidence="2" key="1">
    <citation type="submission" date="2020-07" db="EMBL/GenBank/DDBJ databases">
        <title>The High-quality genome of the commercially important snow crab, Chionoecetes opilio.</title>
        <authorList>
            <person name="Jeong J.-H."/>
            <person name="Ryu S."/>
        </authorList>
    </citation>
    <scope>NUCLEOTIDE SEQUENCE</scope>
    <source>
        <strain evidence="2">MADBK_172401_WGS</strain>
        <tissue evidence="2">Digestive gland</tissue>
    </source>
</reference>
<sequence length="176" mass="19263">MQNEPTEFSGTGSFQKIQKRHNIQHGESFSVVFPQKGKSLKFLVEEWKKPPQGELEARALSHVSSSALRSPKQWEEAPGLSQVKKADTRPLLHALHAAESGGNLSSSLQRIQSQSRVWACCPSPIPPVPEGGTREPGKIPGIHHLSRTLGGSVGFIIWMHAFYRLCTVVHSLAGGK</sequence>
<accession>A0A8J5BT64</accession>
<dbReference type="EMBL" id="JACEEZ010025066">
    <property type="protein sequence ID" value="KAG0705132.1"/>
    <property type="molecule type" value="Genomic_DNA"/>
</dbReference>
<evidence type="ECO:0000313" key="2">
    <source>
        <dbReference type="EMBL" id="KAG0705132.1"/>
    </source>
</evidence>
<organism evidence="2 3">
    <name type="scientific">Chionoecetes opilio</name>
    <name type="common">Atlantic snow crab</name>
    <name type="synonym">Cancer opilio</name>
    <dbReference type="NCBI Taxonomy" id="41210"/>
    <lineage>
        <taxon>Eukaryota</taxon>
        <taxon>Metazoa</taxon>
        <taxon>Ecdysozoa</taxon>
        <taxon>Arthropoda</taxon>
        <taxon>Crustacea</taxon>
        <taxon>Multicrustacea</taxon>
        <taxon>Malacostraca</taxon>
        <taxon>Eumalacostraca</taxon>
        <taxon>Eucarida</taxon>
        <taxon>Decapoda</taxon>
        <taxon>Pleocyemata</taxon>
        <taxon>Brachyura</taxon>
        <taxon>Eubrachyura</taxon>
        <taxon>Majoidea</taxon>
        <taxon>Majidae</taxon>
        <taxon>Chionoecetes</taxon>
    </lineage>
</organism>
<proteinExistence type="predicted"/>